<evidence type="ECO:0000313" key="10">
    <source>
        <dbReference type="EMBL" id="SHE47112.1"/>
    </source>
</evidence>
<keyword evidence="8" id="KW-0671">Queuosine biosynthesis</keyword>
<comment type="function">
    <text evidence="8">Catalyzes the complex heterocyclic radical-mediated conversion of 6-carboxy-5,6,7,8-tetrahydropterin (CPH4) to 7-carboxy-7-deazaguanine (CDG), a step common to the biosynthetic pathways of all 7-deazapurine-containing compounds.</text>
</comment>
<keyword evidence="1 8" id="KW-0004">4Fe-4S</keyword>
<dbReference type="GO" id="GO:0016840">
    <property type="term" value="F:carbon-nitrogen lyase activity"/>
    <property type="evidence" value="ECO:0007669"/>
    <property type="project" value="UniProtKB-UniRule"/>
</dbReference>
<evidence type="ECO:0000256" key="1">
    <source>
        <dbReference type="ARBA" id="ARBA00022485"/>
    </source>
</evidence>
<dbReference type="PROSITE" id="PS51918">
    <property type="entry name" value="RADICAL_SAM"/>
    <property type="match status" value="1"/>
</dbReference>
<keyword evidence="4 8" id="KW-0460">Magnesium</keyword>
<keyword evidence="7 8" id="KW-0456">Lyase</keyword>
<comment type="caution">
    <text evidence="8">Lacks conserved residue(s) required for the propagation of feature annotation.</text>
</comment>
<dbReference type="InterPro" id="IPR058240">
    <property type="entry name" value="rSAM_sf"/>
</dbReference>
<dbReference type="HAMAP" id="MF_00917">
    <property type="entry name" value="QueE"/>
    <property type="match status" value="1"/>
</dbReference>
<dbReference type="SFLD" id="SFLDS00029">
    <property type="entry name" value="Radical_SAM"/>
    <property type="match status" value="1"/>
</dbReference>
<comment type="cofactor">
    <cofactor evidence="8">
        <name>Mg(2+)</name>
        <dbReference type="ChEBI" id="CHEBI:18420"/>
    </cofactor>
</comment>
<dbReference type="EMBL" id="FQVG01000005">
    <property type="protein sequence ID" value="SHE47112.1"/>
    <property type="molecule type" value="Genomic_DNA"/>
</dbReference>
<comment type="similarity">
    <text evidence="8">Belongs to the radical SAM superfamily. 7-carboxy-7-deazaguanine synthase family.</text>
</comment>
<dbReference type="GO" id="GO:0051539">
    <property type="term" value="F:4 iron, 4 sulfur cluster binding"/>
    <property type="evidence" value="ECO:0007669"/>
    <property type="project" value="UniProtKB-UniRule"/>
</dbReference>
<dbReference type="Pfam" id="PF04055">
    <property type="entry name" value="Radical_SAM"/>
    <property type="match status" value="1"/>
</dbReference>
<comment type="cofactor">
    <cofactor evidence="8">
        <name>S-adenosyl-L-methionine</name>
        <dbReference type="ChEBI" id="CHEBI:59789"/>
    </cofactor>
    <text evidence="8">Binds 1 S-adenosyl-L-methionine per subunit.</text>
</comment>
<accession>A0A1M4TRM5</accession>
<name>A0A1M4TRM5_9CLOT</name>
<gene>
    <name evidence="8" type="primary">queE</name>
    <name evidence="10" type="ORF">SAMN02746091_00452</name>
</gene>
<feature type="binding site" evidence="8">
    <location>
        <position position="43"/>
    </location>
    <ligand>
        <name>[4Fe-4S] cluster</name>
        <dbReference type="ChEBI" id="CHEBI:49883"/>
        <note>4Fe-4S-S-AdoMet</note>
    </ligand>
</feature>
<dbReference type="InterPro" id="IPR013785">
    <property type="entry name" value="Aldolase_TIM"/>
</dbReference>
<keyword evidence="2 8" id="KW-0949">S-adenosyl-L-methionine</keyword>
<feature type="binding site" evidence="8">
    <location>
        <position position="35"/>
    </location>
    <ligand>
        <name>substrate</name>
    </ligand>
</feature>
<comment type="subunit">
    <text evidence="8">Homodimer.</text>
</comment>
<evidence type="ECO:0000259" key="9">
    <source>
        <dbReference type="PROSITE" id="PS51918"/>
    </source>
</evidence>
<evidence type="ECO:0000256" key="2">
    <source>
        <dbReference type="ARBA" id="ARBA00022691"/>
    </source>
</evidence>
<protein>
    <recommendedName>
        <fullName evidence="8">7-carboxy-7-deazaguanine synthase</fullName>
        <shortName evidence="8">CDG synthase</shortName>
        <ecNumber evidence="8">4.3.99.3</ecNumber>
    </recommendedName>
    <alternativeName>
        <fullName evidence="8">Queuosine biosynthesis protein QueE</fullName>
    </alternativeName>
</protein>
<feature type="binding site" evidence="8">
    <location>
        <position position="39"/>
    </location>
    <ligand>
        <name>[4Fe-4S] cluster</name>
        <dbReference type="ChEBI" id="CHEBI:49883"/>
        <note>4Fe-4S-S-AdoMet</note>
    </ligand>
</feature>
<dbReference type="SUPFAM" id="SSF102114">
    <property type="entry name" value="Radical SAM enzymes"/>
    <property type="match status" value="1"/>
</dbReference>
<feature type="domain" description="Radical SAM core" evidence="9">
    <location>
        <begin position="26"/>
        <end position="238"/>
    </location>
</feature>
<dbReference type="CDD" id="cd01335">
    <property type="entry name" value="Radical_SAM"/>
    <property type="match status" value="1"/>
</dbReference>
<dbReference type="InterPro" id="IPR024924">
    <property type="entry name" value="7-CO-7-deazaguanine_synth-like"/>
</dbReference>
<dbReference type="InterPro" id="IPR007197">
    <property type="entry name" value="rSAM"/>
</dbReference>
<dbReference type="PANTHER" id="PTHR42836:SF1">
    <property type="entry name" value="7-CARBOXY-7-DEAZAGUANINE SYNTHASE"/>
    <property type="match status" value="1"/>
</dbReference>
<keyword evidence="5 8" id="KW-0408">Iron</keyword>
<dbReference type="EC" id="4.3.99.3" evidence="8"/>
<sequence length="243" mass="28507">MKREEFLNEKIPMVEIFNSISGEGITSGFLTTFVRVYGCNLRCSYCDTKYSYDGEYSLMAPIEILGEVNRLNCKRVIVTGGEPLEEEKIKRYIPLYLAQNGYEVRIETNGSVRLYDEDEIYQFTSKKERKNLFYTLDIKCPSSNMDKFNIFEENFKRLILGDEIKFVVGNVDDLDYSIDVVKRYKEYFKGVTLNFSPVFSKIEPSQIVDYLKIINKFFAENNLDVRLNLQLHKIIWDKDKRGV</sequence>
<organism evidence="10 11">
    <name type="scientific">Caloramator proteoclasticus DSM 10124</name>
    <dbReference type="NCBI Taxonomy" id="1121262"/>
    <lineage>
        <taxon>Bacteria</taxon>
        <taxon>Bacillati</taxon>
        <taxon>Bacillota</taxon>
        <taxon>Clostridia</taxon>
        <taxon>Eubacteriales</taxon>
        <taxon>Clostridiaceae</taxon>
        <taxon>Caloramator</taxon>
    </lineage>
</organism>
<comment type="cofactor">
    <cofactor evidence="8">
        <name>[4Fe-4S] cluster</name>
        <dbReference type="ChEBI" id="CHEBI:49883"/>
    </cofactor>
    <text evidence="8">Binds 1 [4Fe-4S] cluster. The cluster is coordinated with 3 cysteines and an exchangeable S-adenosyl-L-methionine.</text>
</comment>
<dbReference type="UniPathway" id="UPA00391"/>
<evidence type="ECO:0000256" key="3">
    <source>
        <dbReference type="ARBA" id="ARBA00022723"/>
    </source>
</evidence>
<feature type="binding site" evidence="8">
    <location>
        <position position="79"/>
    </location>
    <ligand>
        <name>substrate</name>
    </ligand>
</feature>
<feature type="binding site" evidence="8">
    <location>
        <position position="81"/>
    </location>
    <ligand>
        <name>S-adenosyl-L-methionine</name>
        <dbReference type="ChEBI" id="CHEBI:59789"/>
    </ligand>
</feature>
<reference evidence="11" key="1">
    <citation type="submission" date="2016-11" db="EMBL/GenBank/DDBJ databases">
        <authorList>
            <person name="Varghese N."/>
            <person name="Submissions S."/>
        </authorList>
    </citation>
    <scope>NUCLEOTIDE SEQUENCE [LARGE SCALE GENOMIC DNA]</scope>
    <source>
        <strain evidence="11">DSM 10124</strain>
    </source>
</reference>
<proteinExistence type="inferred from homology"/>
<keyword evidence="11" id="KW-1185">Reference proteome</keyword>
<evidence type="ECO:0000256" key="5">
    <source>
        <dbReference type="ARBA" id="ARBA00023004"/>
    </source>
</evidence>
<dbReference type="GO" id="GO:1904047">
    <property type="term" value="F:S-adenosyl-L-methionine binding"/>
    <property type="evidence" value="ECO:0007669"/>
    <property type="project" value="UniProtKB-UniRule"/>
</dbReference>
<feature type="binding site" evidence="8">
    <location>
        <begin position="20"/>
        <end position="22"/>
    </location>
    <ligand>
        <name>substrate</name>
    </ligand>
</feature>
<comment type="pathway">
    <text evidence="8">Purine metabolism; 7-cyano-7-deazaguanine biosynthesis.</text>
</comment>
<dbReference type="PIRSF" id="PIRSF000370">
    <property type="entry name" value="QueE"/>
    <property type="match status" value="1"/>
</dbReference>
<dbReference type="Gene3D" id="3.20.20.70">
    <property type="entry name" value="Aldolase class I"/>
    <property type="match status" value="1"/>
</dbReference>
<evidence type="ECO:0000256" key="8">
    <source>
        <dbReference type="HAMAP-Rule" id="MF_00917"/>
    </source>
</evidence>
<dbReference type="PANTHER" id="PTHR42836">
    <property type="entry name" value="7-CARBOXY-7-DEAZAGUANINE SYNTHASE"/>
    <property type="match status" value="1"/>
</dbReference>
<dbReference type="AlphaFoldDB" id="A0A1M4TRM5"/>
<feature type="binding site" evidence="8">
    <location>
        <position position="46"/>
    </location>
    <ligand>
        <name>[4Fe-4S] cluster</name>
        <dbReference type="ChEBI" id="CHEBI:49883"/>
        <note>4Fe-4S-S-AdoMet</note>
    </ligand>
</feature>
<evidence type="ECO:0000256" key="4">
    <source>
        <dbReference type="ARBA" id="ARBA00022842"/>
    </source>
</evidence>
<dbReference type="GO" id="GO:0000287">
    <property type="term" value="F:magnesium ion binding"/>
    <property type="evidence" value="ECO:0007669"/>
    <property type="project" value="UniProtKB-UniRule"/>
</dbReference>
<comment type="catalytic activity">
    <reaction evidence="8">
        <text>6-carboxy-5,6,7,8-tetrahydropterin + H(+) = 7-carboxy-7-carbaguanine + NH4(+)</text>
        <dbReference type="Rhea" id="RHEA:27974"/>
        <dbReference type="ChEBI" id="CHEBI:15378"/>
        <dbReference type="ChEBI" id="CHEBI:28938"/>
        <dbReference type="ChEBI" id="CHEBI:61032"/>
        <dbReference type="ChEBI" id="CHEBI:61036"/>
        <dbReference type="EC" id="4.3.99.3"/>
    </reaction>
</comment>
<evidence type="ECO:0000256" key="6">
    <source>
        <dbReference type="ARBA" id="ARBA00023014"/>
    </source>
</evidence>
<evidence type="ECO:0000313" key="11">
    <source>
        <dbReference type="Proteomes" id="UP000184423"/>
    </source>
</evidence>
<feature type="binding site" evidence="8">
    <location>
        <begin position="45"/>
        <end position="47"/>
    </location>
    <ligand>
        <name>S-adenosyl-L-methionine</name>
        <dbReference type="ChEBI" id="CHEBI:59789"/>
    </ligand>
</feature>
<evidence type="ECO:0000256" key="7">
    <source>
        <dbReference type="ARBA" id="ARBA00023239"/>
    </source>
</evidence>
<dbReference type="Proteomes" id="UP000184423">
    <property type="component" value="Unassembled WGS sequence"/>
</dbReference>
<dbReference type="RefSeq" id="WP_084106429.1">
    <property type="nucleotide sequence ID" value="NZ_FQVG01000005.1"/>
</dbReference>
<keyword evidence="6 8" id="KW-0411">Iron-sulfur</keyword>
<feature type="binding site" evidence="8">
    <location>
        <position position="48"/>
    </location>
    <ligand>
        <name>Mg(2+)</name>
        <dbReference type="ChEBI" id="CHEBI:18420"/>
    </ligand>
</feature>
<keyword evidence="3 8" id="KW-0479">Metal-binding</keyword>
<dbReference type="GO" id="GO:0008616">
    <property type="term" value="P:tRNA queuosine(34) biosynthetic process"/>
    <property type="evidence" value="ECO:0007669"/>
    <property type="project" value="UniProtKB-UniRule"/>
</dbReference>